<evidence type="ECO:0000259" key="8">
    <source>
        <dbReference type="Pfam" id="PF00275"/>
    </source>
</evidence>
<dbReference type="AlphaFoldDB" id="A0A1B1SAW6"/>
<keyword evidence="7" id="KW-0963">Cytoplasm</keyword>
<feature type="binding site" evidence="7">
    <location>
        <position position="23"/>
    </location>
    <ligand>
        <name>3-phosphoshikimate</name>
        <dbReference type="ChEBI" id="CHEBI:145989"/>
    </ligand>
</feature>
<feature type="binding site" evidence="7">
    <location>
        <position position="173"/>
    </location>
    <ligand>
        <name>3-phosphoshikimate</name>
        <dbReference type="ChEBI" id="CHEBI:145989"/>
    </ligand>
</feature>
<evidence type="ECO:0000256" key="7">
    <source>
        <dbReference type="HAMAP-Rule" id="MF_00210"/>
    </source>
</evidence>
<dbReference type="InterPro" id="IPR013792">
    <property type="entry name" value="RNA3'P_cycl/enolpyr_Trfase_a/b"/>
</dbReference>
<feature type="binding site" evidence="7">
    <location>
        <position position="394"/>
    </location>
    <ligand>
        <name>phosphoenolpyruvate</name>
        <dbReference type="ChEBI" id="CHEBI:58702"/>
    </ligand>
</feature>
<feature type="binding site" evidence="7">
    <location>
        <position position="145"/>
    </location>
    <ligand>
        <name>3-phosphoshikimate</name>
        <dbReference type="ChEBI" id="CHEBI:145989"/>
    </ligand>
</feature>
<dbReference type="InterPro" id="IPR006264">
    <property type="entry name" value="EPSP_synthase"/>
</dbReference>
<gene>
    <name evidence="7" type="primary">aroA</name>
    <name evidence="9" type="ORF">A4V02_09560</name>
</gene>
<protein>
    <recommendedName>
        <fullName evidence="7">3-phosphoshikimate 1-carboxyvinyltransferase</fullName>
        <ecNumber evidence="7">2.5.1.19</ecNumber>
    </recommendedName>
    <alternativeName>
        <fullName evidence="7">5-enolpyruvylshikimate-3-phosphate synthase</fullName>
        <shortName evidence="7">EPSP synthase</shortName>
        <shortName evidence="7">EPSPS</shortName>
    </alternativeName>
</protein>
<dbReference type="UniPathway" id="UPA00053">
    <property type="reaction ID" value="UER00089"/>
</dbReference>
<name>A0A1B1SAW6_9BACT</name>
<dbReference type="Pfam" id="PF00275">
    <property type="entry name" value="EPSP_synthase"/>
    <property type="match status" value="1"/>
</dbReference>
<keyword evidence="10" id="KW-1185">Reference proteome</keyword>
<dbReference type="GeneID" id="65537114"/>
<dbReference type="HAMAP" id="MF_00210">
    <property type="entry name" value="EPSP_synth"/>
    <property type="match status" value="1"/>
</dbReference>
<dbReference type="STRING" id="1796646.A4V02_09560"/>
<feature type="active site" description="Proton acceptor" evidence="7">
    <location>
        <position position="292"/>
    </location>
</feature>
<feature type="binding site" evidence="7">
    <location>
        <position position="323"/>
    </location>
    <ligand>
        <name>phosphoenolpyruvate</name>
        <dbReference type="ChEBI" id="CHEBI:58702"/>
    </ligand>
</feature>
<evidence type="ECO:0000313" key="9">
    <source>
        <dbReference type="EMBL" id="ANU63944.1"/>
    </source>
</evidence>
<evidence type="ECO:0000256" key="4">
    <source>
        <dbReference type="ARBA" id="ARBA00022679"/>
    </source>
</evidence>
<comment type="similarity">
    <text evidence="2 7">Belongs to the EPSP synthase family.</text>
</comment>
<accession>A0A1Z2XHP8</accession>
<dbReference type="InterPro" id="IPR001986">
    <property type="entry name" value="Enolpyruvate_Tfrase_dom"/>
</dbReference>
<dbReference type="GO" id="GO:0009073">
    <property type="term" value="P:aromatic amino acid family biosynthetic process"/>
    <property type="evidence" value="ECO:0007669"/>
    <property type="project" value="UniProtKB-KW"/>
</dbReference>
<evidence type="ECO:0000256" key="1">
    <source>
        <dbReference type="ARBA" id="ARBA00004811"/>
    </source>
</evidence>
<feature type="binding site" evidence="7">
    <location>
        <position position="319"/>
    </location>
    <ligand>
        <name>3-phosphoshikimate</name>
        <dbReference type="ChEBI" id="CHEBI:145989"/>
    </ligand>
</feature>
<evidence type="ECO:0000256" key="3">
    <source>
        <dbReference type="ARBA" id="ARBA00022605"/>
    </source>
</evidence>
<feature type="binding site" evidence="7">
    <location>
        <position position="147"/>
    </location>
    <ligand>
        <name>phosphoenolpyruvate</name>
        <dbReference type="ChEBI" id="CHEBI:58702"/>
    </ligand>
</feature>
<feature type="domain" description="Enolpyruvate transferase" evidence="8">
    <location>
        <begin position="61"/>
        <end position="403"/>
    </location>
</feature>
<keyword evidence="4 7" id="KW-0808">Transferase</keyword>
<comment type="pathway">
    <text evidence="1 7">Metabolic intermediate biosynthesis; chorismate biosynthesis; chorismate from D-erythrose 4-phosphate and phosphoenolpyruvate: step 6/7.</text>
</comment>
<dbReference type="OrthoDB" id="9809920at2"/>
<proteinExistence type="inferred from homology"/>
<feature type="binding site" evidence="7">
    <location>
        <position position="369"/>
    </location>
    <ligand>
        <name>phosphoenolpyruvate</name>
        <dbReference type="ChEBI" id="CHEBI:58702"/>
    </ligand>
</feature>
<accession>A0A1B1SAW6</accession>
<sequence>MDYRIFPPEELPEAIIDLPLSKSISNRVLIINALAGGDGVVTRVAKCDDTDVMLAALGSSDDTVSIGAAGTAMRFLTAYFAATPGRMVTLDGSERMRRRPIAPLVDALRMCGAHIEYTGEEGYPPLKIEGTTLAGGEIELDGGVSSQFVSALLMVAPTMSGGLKLHIKGDVVSQPYISMTLGIMAEWGVEAQCEGNVITVPHASYTPVAYAVEADWSAASYWYELQSFSFGTIGLRGLKKTGSMQGDSALQDIYRSFGIVTEESDEFAGVLDLMADPDLTPRFEADFSAVPDIAQTVAVSCCLLGIPFHITGLKTLKIKETDRLEALRRELMKISFVVDIDDSSIAWEGARCPVDDNSPVAIDTYDDHRMAMSFAPVAWYVLGLIIRNAEVVTKSYPDFWNHMRSAGFVIEEISKVEGEE</sequence>
<comment type="function">
    <text evidence="7">Catalyzes the transfer of the enolpyruvyl moiety of phosphoenolpyruvate (PEP) to the 5-hydroxyl of shikimate-3-phosphate (S3P) to produce enolpyruvyl shikimate-3-phosphate and inorganic phosphate.</text>
</comment>
<dbReference type="Proteomes" id="UP000186351">
    <property type="component" value="Chromosome"/>
</dbReference>
<evidence type="ECO:0000313" key="10">
    <source>
        <dbReference type="Proteomes" id="UP000186351"/>
    </source>
</evidence>
<dbReference type="GO" id="GO:0009423">
    <property type="term" value="P:chorismate biosynthetic process"/>
    <property type="evidence" value="ECO:0007669"/>
    <property type="project" value="UniProtKB-UniRule"/>
</dbReference>
<keyword evidence="5 7" id="KW-0057">Aromatic amino acid biosynthesis</keyword>
<evidence type="ECO:0000256" key="6">
    <source>
        <dbReference type="ARBA" id="ARBA00044633"/>
    </source>
</evidence>
<feature type="binding site" evidence="7">
    <location>
        <position position="292"/>
    </location>
    <ligand>
        <name>3-phosphoshikimate</name>
        <dbReference type="ChEBI" id="CHEBI:145989"/>
    </ligand>
</feature>
<feature type="binding site" evidence="7">
    <location>
        <position position="146"/>
    </location>
    <ligand>
        <name>3-phosphoshikimate</name>
        <dbReference type="ChEBI" id="CHEBI:145989"/>
    </ligand>
</feature>
<comment type="catalytic activity">
    <reaction evidence="6">
        <text>3-phosphoshikimate + phosphoenolpyruvate = 5-O-(1-carboxyvinyl)-3-phosphoshikimate + phosphate</text>
        <dbReference type="Rhea" id="RHEA:21256"/>
        <dbReference type="ChEBI" id="CHEBI:43474"/>
        <dbReference type="ChEBI" id="CHEBI:57701"/>
        <dbReference type="ChEBI" id="CHEBI:58702"/>
        <dbReference type="ChEBI" id="CHEBI:145989"/>
        <dbReference type="EC" id="2.5.1.19"/>
    </reaction>
    <physiologicalReaction direction="left-to-right" evidence="6">
        <dbReference type="Rhea" id="RHEA:21257"/>
    </physiologicalReaction>
</comment>
<feature type="binding site" evidence="7">
    <location>
        <position position="99"/>
    </location>
    <ligand>
        <name>phosphoenolpyruvate</name>
        <dbReference type="ChEBI" id="CHEBI:58702"/>
    </ligand>
</feature>
<dbReference type="PANTHER" id="PTHR21090">
    <property type="entry name" value="AROM/DEHYDROQUINATE SYNTHASE"/>
    <property type="match status" value="1"/>
</dbReference>
<evidence type="ECO:0000256" key="2">
    <source>
        <dbReference type="ARBA" id="ARBA00009948"/>
    </source>
</evidence>
<dbReference type="RefSeq" id="WP_068961243.1">
    <property type="nucleotide sequence ID" value="NZ_CAJTAP010000003.1"/>
</dbReference>
<dbReference type="EMBL" id="CP015402">
    <property type="protein sequence ID" value="ANU63944.1"/>
    <property type="molecule type" value="Genomic_DNA"/>
</dbReference>
<feature type="binding site" evidence="7">
    <location>
        <position position="70"/>
    </location>
    <ligand>
        <name>phosphoenolpyruvate</name>
        <dbReference type="ChEBI" id="CHEBI:58702"/>
    </ligand>
</feature>
<dbReference type="GO" id="GO:0005737">
    <property type="term" value="C:cytoplasm"/>
    <property type="evidence" value="ECO:0007669"/>
    <property type="project" value="UniProtKB-SubCell"/>
</dbReference>
<dbReference type="SUPFAM" id="SSF55205">
    <property type="entry name" value="EPT/RTPC-like"/>
    <property type="match status" value="1"/>
</dbReference>
<reference evidence="10" key="1">
    <citation type="submission" date="2016-04" db="EMBL/GenBank/DDBJ databases">
        <title>Complete Genome Sequences of Twelve Strains of a Stable Defined Moderately Diverse Mouse Microbiota 2 (sDMDMm2).</title>
        <authorList>
            <person name="Uchimura Y."/>
            <person name="Wyss M."/>
            <person name="Brugiroux S."/>
            <person name="Limenitakis J.P."/>
            <person name="Stecher B."/>
            <person name="McCoy K.D."/>
            <person name="Macpherson A.J."/>
        </authorList>
    </citation>
    <scope>NUCLEOTIDE SEQUENCE [LARGE SCALE GENOMIC DNA]</scope>
    <source>
        <strain evidence="10">YL27</strain>
    </source>
</reference>
<evidence type="ECO:0000256" key="5">
    <source>
        <dbReference type="ARBA" id="ARBA00023141"/>
    </source>
</evidence>
<feature type="binding site" evidence="7">
    <location>
        <position position="147"/>
    </location>
    <ligand>
        <name>3-phosphoshikimate</name>
        <dbReference type="ChEBI" id="CHEBI:145989"/>
    </ligand>
</feature>
<organism evidence="9 10">
    <name type="scientific">Muribaculum intestinale</name>
    <dbReference type="NCBI Taxonomy" id="1796646"/>
    <lineage>
        <taxon>Bacteria</taxon>
        <taxon>Pseudomonadati</taxon>
        <taxon>Bacteroidota</taxon>
        <taxon>Bacteroidia</taxon>
        <taxon>Bacteroidales</taxon>
        <taxon>Muribaculaceae</taxon>
        <taxon>Muribaculum</taxon>
    </lineage>
</organism>
<keyword evidence="3 7" id="KW-0028">Amino-acid biosynthesis</keyword>
<feature type="binding site" evidence="7">
    <location>
        <position position="27"/>
    </location>
    <ligand>
        <name>3-phosphoshikimate</name>
        <dbReference type="ChEBI" id="CHEBI:145989"/>
    </ligand>
</feature>
<dbReference type="EC" id="2.5.1.19" evidence="7"/>
<dbReference type="GO" id="GO:0008652">
    <property type="term" value="P:amino acid biosynthetic process"/>
    <property type="evidence" value="ECO:0007669"/>
    <property type="project" value="UniProtKB-KW"/>
</dbReference>
<dbReference type="PANTHER" id="PTHR21090:SF5">
    <property type="entry name" value="PENTAFUNCTIONAL AROM POLYPEPTIDE"/>
    <property type="match status" value="1"/>
</dbReference>
<comment type="subunit">
    <text evidence="7">Monomer.</text>
</comment>
<feature type="binding site" evidence="7">
    <location>
        <position position="22"/>
    </location>
    <ligand>
        <name>3-phosphoshikimate</name>
        <dbReference type="ChEBI" id="CHEBI:145989"/>
    </ligand>
</feature>
<dbReference type="PIRSF" id="PIRSF000505">
    <property type="entry name" value="EPSPS"/>
    <property type="match status" value="1"/>
</dbReference>
<dbReference type="InterPro" id="IPR036968">
    <property type="entry name" value="Enolpyruvate_Tfrase_sf"/>
</dbReference>
<comment type="caution">
    <text evidence="7">Lacks conserved residue(s) required for the propagation of feature annotation.</text>
</comment>
<dbReference type="Gene3D" id="3.65.10.10">
    <property type="entry name" value="Enolpyruvate transferase domain"/>
    <property type="match status" value="3"/>
</dbReference>
<dbReference type="KEGG" id="pary:A4V02_09560"/>
<feature type="binding site" evidence="7">
    <location>
        <position position="22"/>
    </location>
    <ligand>
        <name>phosphoenolpyruvate</name>
        <dbReference type="ChEBI" id="CHEBI:58702"/>
    </ligand>
</feature>
<comment type="subcellular location">
    <subcellularLocation>
        <location evidence="7">Cytoplasm</location>
    </subcellularLocation>
</comment>
<dbReference type="GO" id="GO:0003866">
    <property type="term" value="F:3-phosphoshikimate 1-carboxyvinyltransferase activity"/>
    <property type="evidence" value="ECO:0007669"/>
    <property type="project" value="UniProtKB-UniRule"/>
</dbReference>